<accession>A0A4R5B7A3</accession>
<organism evidence="1 2">
    <name type="scientific">Actinomadura rubrisoli</name>
    <dbReference type="NCBI Taxonomy" id="2530368"/>
    <lineage>
        <taxon>Bacteria</taxon>
        <taxon>Bacillati</taxon>
        <taxon>Actinomycetota</taxon>
        <taxon>Actinomycetes</taxon>
        <taxon>Streptosporangiales</taxon>
        <taxon>Thermomonosporaceae</taxon>
        <taxon>Actinomadura</taxon>
    </lineage>
</organism>
<evidence type="ECO:0000313" key="2">
    <source>
        <dbReference type="Proteomes" id="UP000294513"/>
    </source>
</evidence>
<keyword evidence="2" id="KW-1185">Reference proteome</keyword>
<sequence>MHRKEFSNLVDDRAVWSPLLAISGTLETTLPQIFDSSYGEQLDAARTRLIAELGEFGERH</sequence>
<gene>
    <name evidence="1" type="ORF">E1298_25310</name>
</gene>
<name>A0A4R5B7A3_9ACTN</name>
<evidence type="ECO:0000313" key="1">
    <source>
        <dbReference type="EMBL" id="TDD80789.1"/>
    </source>
</evidence>
<reference evidence="1 2" key="1">
    <citation type="submission" date="2019-03" db="EMBL/GenBank/DDBJ databases">
        <title>Draft genome sequences of novel Actinobacteria.</title>
        <authorList>
            <person name="Sahin N."/>
            <person name="Ay H."/>
            <person name="Saygin H."/>
        </authorList>
    </citation>
    <scope>NUCLEOTIDE SEQUENCE [LARGE SCALE GENOMIC DNA]</scope>
    <source>
        <strain evidence="1 2">H3C3</strain>
    </source>
</reference>
<dbReference type="AlphaFoldDB" id="A0A4R5B7A3"/>
<dbReference type="OrthoDB" id="2989479at2"/>
<dbReference type="EMBL" id="SMKU01000147">
    <property type="protein sequence ID" value="TDD80789.1"/>
    <property type="molecule type" value="Genomic_DNA"/>
</dbReference>
<dbReference type="Proteomes" id="UP000294513">
    <property type="component" value="Unassembled WGS sequence"/>
</dbReference>
<proteinExistence type="predicted"/>
<comment type="caution">
    <text evidence="1">The sequence shown here is derived from an EMBL/GenBank/DDBJ whole genome shotgun (WGS) entry which is preliminary data.</text>
</comment>
<protein>
    <submittedName>
        <fullName evidence="1">Uncharacterized protein</fullName>
    </submittedName>
</protein>